<evidence type="ECO:0000259" key="6">
    <source>
        <dbReference type="Pfam" id="PF13086"/>
    </source>
</evidence>
<evidence type="ECO:0000256" key="5">
    <source>
        <dbReference type="SAM" id="MobiDB-lite"/>
    </source>
</evidence>
<dbReference type="GO" id="GO:0005524">
    <property type="term" value="F:ATP binding"/>
    <property type="evidence" value="ECO:0007669"/>
    <property type="project" value="UniProtKB-KW"/>
</dbReference>
<dbReference type="PANTHER" id="PTHR10887:SF495">
    <property type="entry name" value="HELICASE SENATAXIN ISOFORM X1-RELATED"/>
    <property type="match status" value="1"/>
</dbReference>
<dbReference type="GO" id="GO:0016787">
    <property type="term" value="F:hydrolase activity"/>
    <property type="evidence" value="ECO:0007669"/>
    <property type="project" value="UniProtKB-KW"/>
</dbReference>
<comment type="caution">
    <text evidence="9">The sequence shown here is derived from an EMBL/GenBank/DDBJ whole genome shotgun (WGS) entry which is preliminary data.</text>
</comment>
<feature type="domain" description="Helicase SEN1 beta-barrel" evidence="8">
    <location>
        <begin position="785"/>
        <end position="888"/>
    </location>
</feature>
<dbReference type="GO" id="GO:0005694">
    <property type="term" value="C:chromosome"/>
    <property type="evidence" value="ECO:0007669"/>
    <property type="project" value="UniProtKB-ARBA"/>
</dbReference>
<dbReference type="GO" id="GO:0004386">
    <property type="term" value="F:helicase activity"/>
    <property type="evidence" value="ECO:0007669"/>
    <property type="project" value="UniProtKB-KW"/>
</dbReference>
<dbReference type="InterPro" id="IPR041679">
    <property type="entry name" value="DNA2/NAM7-like_C"/>
</dbReference>
<accession>A0A834YJF9</accession>
<evidence type="ECO:0000256" key="4">
    <source>
        <dbReference type="ARBA" id="ARBA00022840"/>
    </source>
</evidence>
<dbReference type="Gene3D" id="3.40.50.300">
    <property type="entry name" value="P-loop containing nucleotide triphosphate hydrolases"/>
    <property type="match status" value="2"/>
</dbReference>
<proteinExistence type="predicted"/>
<keyword evidence="10" id="KW-1185">Reference proteome</keyword>
<feature type="compositionally biased region" description="Polar residues" evidence="5">
    <location>
        <begin position="1003"/>
        <end position="1021"/>
    </location>
</feature>
<feature type="compositionally biased region" description="Basic and acidic residues" evidence="5">
    <location>
        <begin position="1586"/>
        <end position="1603"/>
    </location>
</feature>
<feature type="region of interest" description="Disordered" evidence="5">
    <location>
        <begin position="1576"/>
        <end position="1689"/>
    </location>
</feature>
<dbReference type="OMA" id="ENIANQD"/>
<dbReference type="CDD" id="cd18042">
    <property type="entry name" value="DEXXQc_SETX"/>
    <property type="match status" value="1"/>
</dbReference>
<evidence type="ECO:0000259" key="8">
    <source>
        <dbReference type="Pfam" id="PF23576"/>
    </source>
</evidence>
<keyword evidence="1" id="KW-0547">Nucleotide-binding</keyword>
<feature type="region of interest" description="Disordered" evidence="5">
    <location>
        <begin position="1002"/>
        <end position="1021"/>
    </location>
</feature>
<evidence type="ECO:0000256" key="3">
    <source>
        <dbReference type="ARBA" id="ARBA00022806"/>
    </source>
</evidence>
<dbReference type="InterPro" id="IPR047187">
    <property type="entry name" value="SF1_C_Upf1"/>
</dbReference>
<dbReference type="Pfam" id="PF23576">
    <property type="entry name" value="SEN1_barrel"/>
    <property type="match status" value="1"/>
</dbReference>
<keyword evidence="3" id="KW-0347">Helicase</keyword>
<name>A0A834YJF9_TETSI</name>
<evidence type="ECO:0000259" key="7">
    <source>
        <dbReference type="Pfam" id="PF13087"/>
    </source>
</evidence>
<dbReference type="CDD" id="cd18808">
    <property type="entry name" value="SF1_C_Upf1"/>
    <property type="match status" value="1"/>
</dbReference>
<feature type="compositionally biased region" description="Polar residues" evidence="5">
    <location>
        <begin position="1850"/>
        <end position="1866"/>
    </location>
</feature>
<sequence length="2009" mass="223434">MTPLGPSLVHSLRDSSLHSSLRQPAFDLMQTIIVSDAAALITLILKCRASPIFDSSMSADINDDDDDDELLFSHDVEEKDISCWSEFSSQSKLASRECRAWMCIPMLWFDVLLEVNPSVLPISFSKAVLWALSRFSMVEPENSTEMALSIRDWLSSYAGKISASFGWEVPTGSDDGGDGRESKNSINASTMCIPLIKMFRRLTAHFVIQVEQGELRKQWTWEPRMGESLILLLLDPNDNVRQVDRLILEQVSNTRGLACGLQFLCSCASSLSAIYLGLRHALKLTSPGKPVDDSNLLKFSSQGGFLLQPVFDSSPLAIRRHPSNVVGIKSWEKFNSLLSEILWPSIRKCLVEGKAYMDNKISQGDLPVELSRLMTCVRLLEILPVVFERLSSSFLKLSGNSGIMVQDLFDFKWLHDLMDWGKSSLVVITRYWKQAVISLLDLLKVACHDNSAWTIREIEKLFSSDTVAMDELKEQVSRLSVSLSSEAEYAVEKTTVKLEPSTFKGFSFERKYSASDTEPSSTEDADKSILLDDHGRKSSAAISTSKNLLEAFQLRETSGNDGLASRKPDSNASRGKLEPRSLIKLKGANEKRKESNYIYNVSNACTSEYTANIKNSSDGTVCSKILDKSCTNMVSETRDTVIKELICNTEDDPWELALKSSRRPQSSLTKTSASVPKRQVIQLKLPLENKSGYLNRLDAGVRRLTPPRLDDWYRPILEIDYFSTVGLSSVNNDENPTMSKLKEVPVCFQSHDHYVDIFRPLVLEEFKAQLHSSFVDASSSDDICCGSLFVLSVEKIDDFHLVRGVPDESESTASRGCSENDLIMLTKHPLQNSSHDVHMVGKVERREKDNKRRSNILVIRFYLQNGSSRLNRARRLLLERSKWYLSRIMSIIPQLREFQALSSLKDIPILPIILKPTNHSLDYNKSIKVELGKLSQPMQRILESSFNNSQLQAISVAIGPLDSAKDFQLSLIQGPPGTGKTRTIVAIVSGLLALSLQRKNDTTKLPNSSLKPSSISCTNPRPQFSQSAAIARAWQDAGFARQLNEDAQKNSKSTESSARGRVLICAQSNAAVDELVSRISNEGLYGSDGKMYKPYLVRVGNAKTVHPNSLPFFIDTLVDQRLTEERMNESVTKNELSADSSAHRSNLERLVDRIRFYEAKRANLRDGKLDLKISSEDGTPKEDDGEEMSGAAIGAKLRKLYDQKKEISMDLNAAQAREKKSFEEIKALKHKLRKSILREAEIVVTTLSGCGGDLYGVCSESISSYKFGNSSEHTLFDAVVIDEAAQALEPATLIPLQLLKSNGTKCIMVGDPKQLPATVLSNVASKFLYQCSMFERLQRAGHPVIMLTEQYRMHPEICQFPSLHFYDKKLLNGNQMASKSAPFHETGYLGPYVFFDIIDGQERHGKNSGAISLYNECEADAAVELLRFFKNRYPSEFVRGRIGIITPYRSQVSLLRSRFSSAFGPNVTADMEINTVDGFQGREVDILILSTVRASDPNSTEPGINSSSIGFVADVRRMNVALTRAKLSLWILGNASTLQTNQNWSALFKDAKKRNLVISVTRPYECMFKKPFSAFSEKPISGSSDSRSKNMKEKTGNTSRDTDDGNVSSVNRDLLFNVPNKDNRSLKDVKSTRKGKHVADGQSKGKVRDQKQVNLGSTVHSGKEKRMHEKSRSESNPAHSRETNVADKNLKLQMLRGTEESSEHNTSQKKLGILIPSTEGSYQEKEANEGCGAPNLADTPKDLIATRKRQRDAVDALLSSALISSKKPETSSKSASVKRPHSPTLTARGASKPSKPRKGKLLCRSCSLYYDKSENQISWPLSCDDYRTGAYSSASSTSLLQDRAAVSARPQINQPQSTTDRSLSSQDLVETSKSLKDLVQDPYCTVTCTLEVKPESVTMYPSSCDLTFPYARLEDTANPTPIKSCYVPKALTPLDANLGFNTFGCSIWLQCLSLAFNAFLIMTGHVPSRGNECGCFSSLPIPVRYGLLPRLIAREKALRMNFSSVSLKA</sequence>
<gene>
    <name evidence="9" type="ORF">HHK36_026167</name>
</gene>
<feature type="region of interest" description="Disordered" evidence="5">
    <location>
        <begin position="1845"/>
        <end position="1866"/>
    </location>
</feature>
<dbReference type="Pfam" id="PF13086">
    <property type="entry name" value="AAA_11"/>
    <property type="match status" value="1"/>
</dbReference>
<evidence type="ECO:0000256" key="2">
    <source>
        <dbReference type="ARBA" id="ARBA00022801"/>
    </source>
</evidence>
<dbReference type="InterPro" id="IPR041677">
    <property type="entry name" value="DNA2/NAM7_AAA_11"/>
</dbReference>
<evidence type="ECO:0008006" key="11">
    <source>
        <dbReference type="Google" id="ProtNLM"/>
    </source>
</evidence>
<organism evidence="9 10">
    <name type="scientific">Tetracentron sinense</name>
    <name type="common">Spur-leaf</name>
    <dbReference type="NCBI Taxonomy" id="13715"/>
    <lineage>
        <taxon>Eukaryota</taxon>
        <taxon>Viridiplantae</taxon>
        <taxon>Streptophyta</taxon>
        <taxon>Embryophyta</taxon>
        <taxon>Tracheophyta</taxon>
        <taxon>Spermatophyta</taxon>
        <taxon>Magnoliopsida</taxon>
        <taxon>Trochodendrales</taxon>
        <taxon>Trochodendraceae</taxon>
        <taxon>Tetracentron</taxon>
    </lineage>
</organism>
<dbReference type="SUPFAM" id="SSF52540">
    <property type="entry name" value="P-loop containing nucleoside triphosphate hydrolases"/>
    <property type="match status" value="1"/>
</dbReference>
<feature type="domain" description="DNA2/NAM7 helicase helicase" evidence="6">
    <location>
        <begin position="946"/>
        <end position="1322"/>
    </location>
</feature>
<evidence type="ECO:0000313" key="10">
    <source>
        <dbReference type="Proteomes" id="UP000655225"/>
    </source>
</evidence>
<feature type="compositionally biased region" description="Basic and acidic residues" evidence="5">
    <location>
        <begin position="1661"/>
        <end position="1689"/>
    </location>
</feature>
<dbReference type="Pfam" id="PF13087">
    <property type="entry name" value="AAA_12"/>
    <property type="match status" value="1"/>
</dbReference>
<reference evidence="9 10" key="1">
    <citation type="submission" date="2020-04" db="EMBL/GenBank/DDBJ databases">
        <title>Plant Genome Project.</title>
        <authorList>
            <person name="Zhang R.-G."/>
        </authorList>
    </citation>
    <scope>NUCLEOTIDE SEQUENCE [LARGE SCALE GENOMIC DNA]</scope>
    <source>
        <strain evidence="9">YNK0</strain>
        <tissue evidence="9">Leaf</tissue>
    </source>
</reference>
<dbReference type="PANTHER" id="PTHR10887">
    <property type="entry name" value="DNA2/NAM7 HELICASE FAMILY"/>
    <property type="match status" value="1"/>
</dbReference>
<feature type="region of interest" description="Disordered" evidence="5">
    <location>
        <begin position="559"/>
        <end position="579"/>
    </location>
</feature>
<feature type="compositionally biased region" description="Basic and acidic residues" evidence="5">
    <location>
        <begin position="564"/>
        <end position="579"/>
    </location>
</feature>
<dbReference type="InterPro" id="IPR056474">
    <property type="entry name" value="SEN1_barrel"/>
</dbReference>
<feature type="region of interest" description="Disordered" evidence="5">
    <location>
        <begin position="1765"/>
        <end position="1799"/>
    </location>
</feature>
<dbReference type="InterPro" id="IPR027417">
    <property type="entry name" value="P-loop_NTPase"/>
</dbReference>
<dbReference type="FunFam" id="3.40.50.300:FF:000326">
    <property type="entry name" value="P-loop containing nucleoside triphosphate hydrolase"/>
    <property type="match status" value="1"/>
</dbReference>
<dbReference type="OrthoDB" id="6513042at2759"/>
<feature type="compositionally biased region" description="Basic and acidic residues" evidence="5">
    <location>
        <begin position="1621"/>
        <end position="1631"/>
    </location>
</feature>
<keyword evidence="2" id="KW-0378">Hydrolase</keyword>
<feature type="domain" description="DNA2/NAM7 helicase-like C-terminal" evidence="7">
    <location>
        <begin position="1329"/>
        <end position="1535"/>
    </location>
</feature>
<dbReference type="Proteomes" id="UP000655225">
    <property type="component" value="Unassembled WGS sequence"/>
</dbReference>
<dbReference type="EMBL" id="JABCRI010000019">
    <property type="protein sequence ID" value="KAF8389472.1"/>
    <property type="molecule type" value="Genomic_DNA"/>
</dbReference>
<dbReference type="InterPro" id="IPR045055">
    <property type="entry name" value="DNA2/NAM7-like"/>
</dbReference>
<evidence type="ECO:0000313" key="9">
    <source>
        <dbReference type="EMBL" id="KAF8389472.1"/>
    </source>
</evidence>
<evidence type="ECO:0000256" key="1">
    <source>
        <dbReference type="ARBA" id="ARBA00022741"/>
    </source>
</evidence>
<protein>
    <recommendedName>
        <fullName evidence="11">Senataxin</fullName>
    </recommendedName>
</protein>
<keyword evidence="4" id="KW-0067">ATP-binding</keyword>